<organism evidence="3 4">
    <name type="scientific">Amycolatopsis heterodermiae</name>
    <dbReference type="NCBI Taxonomy" id="3110235"/>
    <lineage>
        <taxon>Bacteria</taxon>
        <taxon>Bacillati</taxon>
        <taxon>Actinomycetota</taxon>
        <taxon>Actinomycetes</taxon>
        <taxon>Pseudonocardiales</taxon>
        <taxon>Pseudonocardiaceae</taxon>
        <taxon>Amycolatopsis</taxon>
    </lineage>
</organism>
<reference evidence="3 4" key="1">
    <citation type="submission" date="2023-12" db="EMBL/GenBank/DDBJ databases">
        <title>Amycolatopsis sp. V23-08.</title>
        <authorList>
            <person name="Somphong A."/>
        </authorList>
    </citation>
    <scope>NUCLEOTIDE SEQUENCE [LARGE SCALE GENOMIC DNA]</scope>
    <source>
        <strain evidence="3 4">V23-08</strain>
    </source>
</reference>
<feature type="region of interest" description="Disordered" evidence="1">
    <location>
        <begin position="164"/>
        <end position="197"/>
    </location>
</feature>
<dbReference type="EMBL" id="JAYFSI010000002">
    <property type="protein sequence ID" value="MEA5360284.1"/>
    <property type="molecule type" value="Genomic_DNA"/>
</dbReference>
<dbReference type="Gene3D" id="3.30.559.10">
    <property type="entry name" value="Chloramphenicol acetyltransferase-like domain"/>
    <property type="match status" value="1"/>
</dbReference>
<dbReference type="PANTHER" id="PTHR45527">
    <property type="entry name" value="NONRIBOSOMAL PEPTIDE SYNTHETASE"/>
    <property type="match status" value="1"/>
</dbReference>
<dbReference type="Proteomes" id="UP001304298">
    <property type="component" value="Unassembled WGS sequence"/>
</dbReference>
<evidence type="ECO:0000313" key="4">
    <source>
        <dbReference type="Proteomes" id="UP001304298"/>
    </source>
</evidence>
<dbReference type="InterPro" id="IPR023213">
    <property type="entry name" value="CAT-like_dom_sf"/>
</dbReference>
<gene>
    <name evidence="3" type="ORF">VA596_12120</name>
</gene>
<name>A0ABU5R373_9PSEU</name>
<keyword evidence="4" id="KW-1185">Reference proteome</keyword>
<dbReference type="InterPro" id="IPR001242">
    <property type="entry name" value="Condensation_dom"/>
</dbReference>
<protein>
    <submittedName>
        <fullName evidence="3">Condensation domain-containing protein</fullName>
    </submittedName>
</protein>
<accession>A0ABU5R373</accession>
<comment type="caution">
    <text evidence="3">The sequence shown here is derived from an EMBL/GenBank/DDBJ whole genome shotgun (WGS) entry which is preliminary data.</text>
</comment>
<evidence type="ECO:0000259" key="2">
    <source>
        <dbReference type="Pfam" id="PF00668"/>
    </source>
</evidence>
<dbReference type="SUPFAM" id="SSF52777">
    <property type="entry name" value="CoA-dependent acyltransferases"/>
    <property type="match status" value="1"/>
</dbReference>
<evidence type="ECO:0000256" key="1">
    <source>
        <dbReference type="SAM" id="MobiDB-lite"/>
    </source>
</evidence>
<dbReference type="Pfam" id="PF00668">
    <property type="entry name" value="Condensation"/>
    <property type="match status" value="1"/>
</dbReference>
<proteinExistence type="predicted"/>
<evidence type="ECO:0000313" key="3">
    <source>
        <dbReference type="EMBL" id="MEA5360284.1"/>
    </source>
</evidence>
<dbReference type="RefSeq" id="WP_323326285.1">
    <property type="nucleotide sequence ID" value="NZ_JAYFSI010000002.1"/>
</dbReference>
<dbReference type="PANTHER" id="PTHR45527:SF1">
    <property type="entry name" value="FATTY ACID SYNTHASE"/>
    <property type="match status" value="1"/>
</dbReference>
<sequence length="197" mass="21594">MTSTVPGGLLPAANVQERMWLAERLEPGLGRYNVPYAWEVQGRLSPAALADAVAAVIERHEILRTTFVEHDGRLYQRVDEPWTPAVATVNLRGLPGARQLLTGWLSEQARKTFDIGTNRLLRLGIAELDGDRQVLFLGLHHLVSDAASLPLFLRELRAAYRQPALLPEPSPGDRPIRPAEPTGGATIPKLPRPGGPQ</sequence>
<feature type="domain" description="Condensation" evidence="2">
    <location>
        <begin position="11"/>
        <end position="162"/>
    </location>
</feature>